<dbReference type="PROSITE" id="PS51704">
    <property type="entry name" value="GP_PDE"/>
    <property type="match status" value="1"/>
</dbReference>
<proteinExistence type="predicted"/>
<dbReference type="GO" id="GO:0008081">
    <property type="term" value="F:phosphoric diester hydrolase activity"/>
    <property type="evidence" value="ECO:0007669"/>
    <property type="project" value="InterPro"/>
</dbReference>
<sequence length="239" mass="27020">MDLIAHRGASLVKQENSVESLEYAAHIGASATECDIRQTSDGVFVIFHDDSLERLTGEPILVKDLTYCEMKEKLAEKNYALLTFEELARRYREKTPILLHIKFETLDDGFVNMLEKSGLPFICGVVSPQAANKISTAFSKENVLAFMPDYHNIGEFVENGAGIIRLWEPWLSEIKPMDVKMKYDVKVWVMCRDLSCTDETSSMNGSPESLDFIQSLSADGALLNDIELGIRWKTKQEKE</sequence>
<dbReference type="InterPro" id="IPR030395">
    <property type="entry name" value="GP_PDE_dom"/>
</dbReference>
<dbReference type="PANTHER" id="PTHR46211">
    <property type="entry name" value="GLYCEROPHOSPHORYL DIESTER PHOSPHODIESTERASE"/>
    <property type="match status" value="1"/>
</dbReference>
<dbReference type="Proteomes" id="UP000611762">
    <property type="component" value="Unassembled WGS sequence"/>
</dbReference>
<evidence type="ECO:0000259" key="1">
    <source>
        <dbReference type="PROSITE" id="PS51704"/>
    </source>
</evidence>
<dbReference type="EMBL" id="JACRSU010000006">
    <property type="protein sequence ID" value="MBC8541867.1"/>
    <property type="molecule type" value="Genomic_DNA"/>
</dbReference>
<dbReference type="SUPFAM" id="SSF51695">
    <property type="entry name" value="PLC-like phosphodiesterases"/>
    <property type="match status" value="1"/>
</dbReference>
<comment type="caution">
    <text evidence="2">The sequence shown here is derived from an EMBL/GenBank/DDBJ whole genome shotgun (WGS) entry which is preliminary data.</text>
</comment>
<evidence type="ECO:0000313" key="3">
    <source>
        <dbReference type="Proteomes" id="UP000611762"/>
    </source>
</evidence>
<reference evidence="2" key="1">
    <citation type="submission" date="2020-08" db="EMBL/GenBank/DDBJ databases">
        <title>Genome public.</title>
        <authorList>
            <person name="Liu C."/>
            <person name="Sun Q."/>
        </authorList>
    </citation>
    <scope>NUCLEOTIDE SEQUENCE</scope>
    <source>
        <strain evidence="2">H8</strain>
    </source>
</reference>
<feature type="domain" description="GP-PDE" evidence="1">
    <location>
        <begin position="1"/>
        <end position="233"/>
    </location>
</feature>
<dbReference type="AlphaFoldDB" id="A0A926DQA8"/>
<dbReference type="PANTHER" id="PTHR46211:SF14">
    <property type="entry name" value="GLYCEROPHOSPHODIESTER PHOSPHODIESTERASE"/>
    <property type="match status" value="1"/>
</dbReference>
<accession>A0A926DQA8</accession>
<evidence type="ECO:0000313" key="2">
    <source>
        <dbReference type="EMBL" id="MBC8541867.1"/>
    </source>
</evidence>
<dbReference type="Gene3D" id="3.20.20.190">
    <property type="entry name" value="Phosphatidylinositol (PI) phosphodiesterase"/>
    <property type="match status" value="1"/>
</dbReference>
<protein>
    <recommendedName>
        <fullName evidence="1">GP-PDE domain-containing protein</fullName>
    </recommendedName>
</protein>
<dbReference type="InterPro" id="IPR017946">
    <property type="entry name" value="PLC-like_Pdiesterase_TIM-brl"/>
</dbReference>
<keyword evidence="3" id="KW-1185">Reference proteome</keyword>
<organism evidence="2 3">
    <name type="scientific">Congzhengia minquanensis</name>
    <dbReference type="NCBI Taxonomy" id="2763657"/>
    <lineage>
        <taxon>Bacteria</taxon>
        <taxon>Bacillati</taxon>
        <taxon>Bacillota</taxon>
        <taxon>Clostridia</taxon>
        <taxon>Eubacteriales</taxon>
        <taxon>Oscillospiraceae</taxon>
        <taxon>Congzhengia</taxon>
    </lineage>
</organism>
<gene>
    <name evidence="2" type="ORF">H8698_12865</name>
</gene>
<dbReference type="RefSeq" id="WP_249313852.1">
    <property type="nucleotide sequence ID" value="NZ_JACRSU010000006.1"/>
</dbReference>
<name>A0A926DQA8_9FIRM</name>
<dbReference type="Pfam" id="PF03009">
    <property type="entry name" value="GDPD"/>
    <property type="match status" value="1"/>
</dbReference>
<dbReference type="GO" id="GO:0006629">
    <property type="term" value="P:lipid metabolic process"/>
    <property type="evidence" value="ECO:0007669"/>
    <property type="project" value="InterPro"/>
</dbReference>